<evidence type="ECO:0000313" key="1">
    <source>
        <dbReference type="EMBL" id="JAH99431.1"/>
    </source>
</evidence>
<dbReference type="EMBL" id="GBXM01009146">
    <property type="protein sequence ID" value="JAH99431.1"/>
    <property type="molecule type" value="Transcribed_RNA"/>
</dbReference>
<accession>A0A0E9XAG4</accession>
<dbReference type="AlphaFoldDB" id="A0A0E9XAG4"/>
<protein>
    <submittedName>
        <fullName evidence="1">Uncharacterized protein</fullName>
    </submittedName>
</protein>
<sequence length="34" mass="3951">MPSVEVYPQRDVVVYLSDQTDTQLYLGNRINLSH</sequence>
<reference evidence="1" key="1">
    <citation type="submission" date="2014-11" db="EMBL/GenBank/DDBJ databases">
        <authorList>
            <person name="Amaro Gonzalez C."/>
        </authorList>
    </citation>
    <scope>NUCLEOTIDE SEQUENCE</scope>
</reference>
<proteinExistence type="predicted"/>
<name>A0A0E9XAG4_ANGAN</name>
<organism evidence="1">
    <name type="scientific">Anguilla anguilla</name>
    <name type="common">European freshwater eel</name>
    <name type="synonym">Muraena anguilla</name>
    <dbReference type="NCBI Taxonomy" id="7936"/>
    <lineage>
        <taxon>Eukaryota</taxon>
        <taxon>Metazoa</taxon>
        <taxon>Chordata</taxon>
        <taxon>Craniata</taxon>
        <taxon>Vertebrata</taxon>
        <taxon>Euteleostomi</taxon>
        <taxon>Actinopterygii</taxon>
        <taxon>Neopterygii</taxon>
        <taxon>Teleostei</taxon>
        <taxon>Anguilliformes</taxon>
        <taxon>Anguillidae</taxon>
        <taxon>Anguilla</taxon>
    </lineage>
</organism>
<reference evidence="1" key="2">
    <citation type="journal article" date="2015" name="Fish Shellfish Immunol.">
        <title>Early steps in the European eel (Anguilla anguilla)-Vibrio vulnificus interaction in the gills: Role of the RtxA13 toxin.</title>
        <authorList>
            <person name="Callol A."/>
            <person name="Pajuelo D."/>
            <person name="Ebbesson L."/>
            <person name="Teles M."/>
            <person name="MacKenzie S."/>
            <person name="Amaro C."/>
        </authorList>
    </citation>
    <scope>NUCLEOTIDE SEQUENCE</scope>
</reference>